<reference evidence="2" key="1">
    <citation type="submission" date="2021-12" db="EMBL/GenBank/DDBJ databases">
        <authorList>
            <person name="Li Y."/>
        </authorList>
    </citation>
    <scope>NUCLEOTIDE SEQUENCE</scope>
    <source>
        <strain evidence="2">DKSPLA3</strain>
    </source>
</reference>
<dbReference type="RefSeq" id="WP_231816847.1">
    <property type="nucleotide sequence ID" value="NZ_JAJOZR010000022.1"/>
</dbReference>
<protein>
    <submittedName>
        <fullName evidence="2">Uncharacterized protein</fullName>
    </submittedName>
</protein>
<evidence type="ECO:0000256" key="1">
    <source>
        <dbReference type="SAM" id="SignalP"/>
    </source>
</evidence>
<feature type="signal peptide" evidence="1">
    <location>
        <begin position="1"/>
        <end position="19"/>
    </location>
</feature>
<name>A0A9X1NYX9_9HYPH</name>
<dbReference type="Proteomes" id="UP001139089">
    <property type="component" value="Unassembled WGS sequence"/>
</dbReference>
<dbReference type="AlphaFoldDB" id="A0A9X1NYX9"/>
<dbReference type="EMBL" id="JAJOZR010000022">
    <property type="protein sequence ID" value="MCD7111828.1"/>
    <property type="molecule type" value="Genomic_DNA"/>
</dbReference>
<proteinExistence type="predicted"/>
<sequence>MMVRFVNVMAGLLILPSFAAAQQAPSGDQQQQILQLLQGMNDKFERMEKRLDALENPPAESADAIPAKPAAGRTKVTPGWQIELFPYGKDGPQELSIARAHVPIGELPFKLSLKDGPVSNFVQYRAKALFRAASSGKYGFRITMDSTSHNTRFLNPSLECVSQINLDDREVLAPEWRKTDFAASGGVELDAGTYELSYTVSCTGFLEKLSYTPNKNTIEIARNTTINVQVIGPDDDDFRVFEPSELYTTGK</sequence>
<comment type="caution">
    <text evidence="2">The sequence shown here is derived from an EMBL/GenBank/DDBJ whole genome shotgun (WGS) entry which is preliminary data.</text>
</comment>
<feature type="chain" id="PRO_5040908415" evidence="1">
    <location>
        <begin position="20"/>
        <end position="251"/>
    </location>
</feature>
<keyword evidence="3" id="KW-1185">Reference proteome</keyword>
<keyword evidence="1" id="KW-0732">Signal</keyword>
<evidence type="ECO:0000313" key="3">
    <source>
        <dbReference type="Proteomes" id="UP001139089"/>
    </source>
</evidence>
<organism evidence="2 3">
    <name type="scientific">Rhizobium quercicola</name>
    <dbReference type="NCBI Taxonomy" id="2901226"/>
    <lineage>
        <taxon>Bacteria</taxon>
        <taxon>Pseudomonadati</taxon>
        <taxon>Pseudomonadota</taxon>
        <taxon>Alphaproteobacteria</taxon>
        <taxon>Hyphomicrobiales</taxon>
        <taxon>Rhizobiaceae</taxon>
        <taxon>Rhizobium/Agrobacterium group</taxon>
        <taxon>Rhizobium</taxon>
    </lineage>
</organism>
<evidence type="ECO:0000313" key="2">
    <source>
        <dbReference type="EMBL" id="MCD7111828.1"/>
    </source>
</evidence>
<accession>A0A9X1NYX9</accession>
<gene>
    <name evidence="2" type="ORF">LRX75_22635</name>
</gene>